<evidence type="ECO:0000313" key="1">
    <source>
        <dbReference type="EMBL" id="KAI4535958.1"/>
    </source>
</evidence>
<comment type="caution">
    <text evidence="1">The sequence shown here is derived from an EMBL/GenBank/DDBJ whole genome shotgun (WGS) entry which is preliminary data.</text>
</comment>
<dbReference type="AlphaFoldDB" id="A0AAD4TXX6"/>
<dbReference type="Proteomes" id="UP001214576">
    <property type="component" value="Unassembled WGS sequence"/>
</dbReference>
<gene>
    <name evidence="1" type="ORF">MG293_014285</name>
</gene>
<evidence type="ECO:0000313" key="2">
    <source>
        <dbReference type="Proteomes" id="UP001214576"/>
    </source>
</evidence>
<keyword evidence="2" id="KW-1185">Reference proteome</keyword>
<reference evidence="1" key="1">
    <citation type="submission" date="2022-03" db="EMBL/GenBank/DDBJ databases">
        <title>Genomic analyses of argali, domestic sheep and their hybrids provide insights into chromosomal evolution, heterosis and genetic basis of agronomic traits.</title>
        <authorList>
            <person name="Li M."/>
        </authorList>
    </citation>
    <scope>NUCLEOTIDE SEQUENCE</scope>
    <source>
        <strain evidence="1">CAU-MHL-2022a</strain>
        <tissue evidence="1">Skin</tissue>
    </source>
</reference>
<proteinExistence type="predicted"/>
<dbReference type="EMBL" id="JAKZEL010000017">
    <property type="protein sequence ID" value="KAI4535958.1"/>
    <property type="molecule type" value="Genomic_DNA"/>
</dbReference>
<sequence>MFHPRQHLGERQSSDVCGCLSRSQKVLLKERKRGRSRGWKPGSSLNVNAHLALETVLSRAGLSQFSPVFVLHGPGFFEIRAACKAPLVDKGQCLWGPLMWVVQALSRRVKVDTACKGKTHQTENRESRSLLFAEILSEVLSEGLTPL</sequence>
<protein>
    <submittedName>
        <fullName evidence="1">Uncharacterized protein</fullName>
    </submittedName>
</protein>
<accession>A0AAD4TXX6</accession>
<organism evidence="1 2">
    <name type="scientific">Ovis ammon polii</name>
    <dbReference type="NCBI Taxonomy" id="230172"/>
    <lineage>
        <taxon>Eukaryota</taxon>
        <taxon>Metazoa</taxon>
        <taxon>Chordata</taxon>
        <taxon>Craniata</taxon>
        <taxon>Vertebrata</taxon>
        <taxon>Euteleostomi</taxon>
        <taxon>Mammalia</taxon>
        <taxon>Eutheria</taxon>
        <taxon>Laurasiatheria</taxon>
        <taxon>Artiodactyla</taxon>
        <taxon>Ruminantia</taxon>
        <taxon>Pecora</taxon>
        <taxon>Bovidae</taxon>
        <taxon>Caprinae</taxon>
        <taxon>Ovis</taxon>
    </lineage>
</organism>
<name>A0AAD4TXX6_OVIAM</name>